<dbReference type="Gene3D" id="3.40.50.2000">
    <property type="entry name" value="Glycogen Phosphorylase B"/>
    <property type="match status" value="1"/>
</dbReference>
<evidence type="ECO:0000259" key="1">
    <source>
        <dbReference type="Pfam" id="PF00534"/>
    </source>
</evidence>
<dbReference type="KEGG" id="mpri:MP3633_3244"/>
<dbReference type="RefSeq" id="WP_244959701.1">
    <property type="nucleotide sequence ID" value="NZ_BAAAEF010000032.1"/>
</dbReference>
<evidence type="ECO:0000313" key="3">
    <source>
        <dbReference type="Proteomes" id="UP000509371"/>
    </source>
</evidence>
<organism evidence="2 3">
    <name type="scientific">Marinomonas primoryensis</name>
    <dbReference type="NCBI Taxonomy" id="178399"/>
    <lineage>
        <taxon>Bacteria</taxon>
        <taxon>Pseudomonadati</taxon>
        <taxon>Pseudomonadota</taxon>
        <taxon>Gammaproteobacteria</taxon>
        <taxon>Oceanospirillales</taxon>
        <taxon>Oceanospirillaceae</taxon>
        <taxon>Marinomonas</taxon>
    </lineage>
</organism>
<dbReference type="AlphaFoldDB" id="A0A859D4R0"/>
<dbReference type="Proteomes" id="UP000509371">
    <property type="component" value="Chromosome"/>
</dbReference>
<name>A0A859D4R0_9GAMM</name>
<proteinExistence type="predicted"/>
<dbReference type="GO" id="GO:0016757">
    <property type="term" value="F:glycosyltransferase activity"/>
    <property type="evidence" value="ECO:0007669"/>
    <property type="project" value="InterPro"/>
</dbReference>
<keyword evidence="2" id="KW-0808">Transferase</keyword>
<protein>
    <submittedName>
        <fullName evidence="2">Glycosyltransferase_GTB-type superfamily protein</fullName>
    </submittedName>
</protein>
<dbReference type="SUPFAM" id="SSF53756">
    <property type="entry name" value="UDP-Glycosyltransferase/glycogen phosphorylase"/>
    <property type="match status" value="1"/>
</dbReference>
<dbReference type="EMBL" id="CP054301">
    <property type="protein sequence ID" value="QKK81971.1"/>
    <property type="molecule type" value="Genomic_DNA"/>
</dbReference>
<gene>
    <name evidence="2" type="ORF">MP3633_3244</name>
</gene>
<feature type="domain" description="Glycosyl transferase family 1" evidence="1">
    <location>
        <begin position="282"/>
        <end position="401"/>
    </location>
</feature>
<dbReference type="InterPro" id="IPR001296">
    <property type="entry name" value="Glyco_trans_1"/>
</dbReference>
<sequence length="469" mass="55629">MKEFKNNAKSFIVKKILFIVRMTPFYINLGYAAKIEILSIIYNEKTGFNDKLHNLETYQDLKSNYRKAINGFEKSKLGKLLCKRARRTKRERRKYAAKNNKVIFLTRSWHFFDPLVQFFEENNMEFFKYDINEFDKVIFEKNRITNKSKYHREKAFKNLAITFRKKQKYNEGNRCFTSDDFNIEYENSDIFFVDWLNHNTNWVLENVSDDKKIIVRIHSYEVLSFFPVTINFGRIDGLIFISEGIKDMFLELWGWLLPNDILIDVLDNIRSKKRISLENEVSTKKRNKTIGMMQYADSVKGFRFAFDVFKGVYKVDPEFKLLLCGKTLAEIDSEENINIQNEIKQLPEGVVQELGYIKDIDSFFRKVGYMLSTSEREGSHESIIEGMAYGCVPIIRNWPILAPFNGAKRAFPMCDIIDRVEEAVVQILSTKSDYENISREYKKESRVFFSDDIPNKYVEFIERVRRDEY</sequence>
<reference evidence="2 3" key="1">
    <citation type="submission" date="2020-06" db="EMBL/GenBank/DDBJ databases">
        <authorList>
            <person name="Voronona O.L."/>
            <person name="Aksenova E.I."/>
            <person name="Kunda M.S."/>
            <person name="Semenov A.N."/>
            <person name="Ryzhova N."/>
        </authorList>
    </citation>
    <scope>NUCLEOTIDE SEQUENCE [LARGE SCALE GENOMIC DNA]</scope>
    <source>
        <strain evidence="2 3">MPKMM3633</strain>
    </source>
</reference>
<accession>A0A859D4R0</accession>
<evidence type="ECO:0000313" key="2">
    <source>
        <dbReference type="EMBL" id="QKK81971.1"/>
    </source>
</evidence>
<dbReference type="Pfam" id="PF00534">
    <property type="entry name" value="Glycos_transf_1"/>
    <property type="match status" value="1"/>
</dbReference>